<dbReference type="GO" id="GO:0005737">
    <property type="term" value="C:cytoplasm"/>
    <property type="evidence" value="ECO:0007669"/>
    <property type="project" value="InterPro"/>
</dbReference>
<feature type="domain" description="Protein-arginine deiminase C-terminal" evidence="1">
    <location>
        <begin position="202"/>
        <end position="567"/>
    </location>
</feature>
<keyword evidence="3" id="KW-1185">Reference proteome</keyword>
<evidence type="ECO:0000313" key="2">
    <source>
        <dbReference type="EMBL" id="GAB96388.1"/>
    </source>
</evidence>
<reference evidence="2 3" key="1">
    <citation type="submission" date="2012-08" db="EMBL/GenBank/DDBJ databases">
        <title>Whole genome shotgun sequence of Kineosphaera limosa NBRC 100340.</title>
        <authorList>
            <person name="Yoshida I."/>
            <person name="Isaki S."/>
            <person name="Hosoyama A."/>
            <person name="Tsuchikane K."/>
            <person name="Katsumata H."/>
            <person name="Ando Y."/>
            <person name="Ohji S."/>
            <person name="Hamada M."/>
            <person name="Tamura T."/>
            <person name="Yamazoe A."/>
            <person name="Yamazaki S."/>
            <person name="Fujita N."/>
        </authorList>
    </citation>
    <scope>NUCLEOTIDE SEQUENCE [LARGE SCALE GENOMIC DNA]</scope>
    <source>
        <strain evidence="2 3">NBRC 100340</strain>
    </source>
</reference>
<dbReference type="PANTHER" id="PTHR10837:SF8">
    <property type="entry name" value="PROTEIN-ARGININE DEIMINASE"/>
    <property type="match status" value="1"/>
</dbReference>
<accession>K6VJJ7</accession>
<dbReference type="AlphaFoldDB" id="K6VJJ7"/>
<evidence type="ECO:0000313" key="3">
    <source>
        <dbReference type="Proteomes" id="UP000008366"/>
    </source>
</evidence>
<dbReference type="GO" id="GO:0005509">
    <property type="term" value="F:calcium ion binding"/>
    <property type="evidence" value="ECO:0007669"/>
    <property type="project" value="InterPro"/>
</dbReference>
<dbReference type="InterPro" id="IPR013530">
    <property type="entry name" value="PAD_C"/>
</dbReference>
<dbReference type="eggNOG" id="COG1193">
    <property type="taxonomic scope" value="Bacteria"/>
</dbReference>
<dbReference type="Proteomes" id="UP000008366">
    <property type="component" value="Unassembled WGS sequence"/>
</dbReference>
<proteinExistence type="predicted"/>
<dbReference type="STRING" id="1184609.KILIM_037_00070"/>
<dbReference type="PANTHER" id="PTHR10837">
    <property type="entry name" value="PEPTIDYLARGININE DEIMINASE"/>
    <property type="match status" value="1"/>
</dbReference>
<dbReference type="Gene3D" id="3.75.10.10">
    <property type="entry name" value="L-arginine/glycine Amidinotransferase, Chain A"/>
    <property type="match status" value="1"/>
</dbReference>
<dbReference type="GO" id="GO:0004668">
    <property type="term" value="F:protein-arginine deiminase activity"/>
    <property type="evidence" value="ECO:0007669"/>
    <property type="project" value="InterPro"/>
</dbReference>
<organism evidence="2 3">
    <name type="scientific">Kineosphaera limosa NBRC 100340</name>
    <dbReference type="NCBI Taxonomy" id="1184609"/>
    <lineage>
        <taxon>Bacteria</taxon>
        <taxon>Bacillati</taxon>
        <taxon>Actinomycetota</taxon>
        <taxon>Actinomycetes</taxon>
        <taxon>Micrococcales</taxon>
        <taxon>Dermatophilaceae</taxon>
        <taxon>Kineosphaera</taxon>
    </lineage>
</organism>
<comment type="caution">
    <text evidence="2">The sequence shown here is derived from an EMBL/GenBank/DDBJ whole genome shotgun (WGS) entry which is preliminary data.</text>
</comment>
<gene>
    <name evidence="2" type="ORF">KILIM_037_00070</name>
</gene>
<dbReference type="SUPFAM" id="SSF55909">
    <property type="entry name" value="Pentein"/>
    <property type="match status" value="1"/>
</dbReference>
<name>K6VJJ7_9MICO</name>
<protein>
    <recommendedName>
        <fullName evidence="1">Protein-arginine deiminase C-terminal domain-containing protein</fullName>
    </recommendedName>
</protein>
<dbReference type="Pfam" id="PF03068">
    <property type="entry name" value="PAD"/>
    <property type="match status" value="1"/>
</dbReference>
<dbReference type="EMBL" id="BAHD01000037">
    <property type="protein sequence ID" value="GAB96388.1"/>
    <property type="molecule type" value="Genomic_DNA"/>
</dbReference>
<sequence length="570" mass="59332">MRELRARCDGPVTVARDSTPMRTSAAAPVALAVALGLGLGTVSAQAVTPQATTPPDSPARAVATGPALDAGAGVFLPNLDDDAKRCGKTVDVCNDATDEIVNGPDDAKDLARIRLAAMPGLSASATGTVGVTTGAAQTRLFVQTGGGWQVVKPTTRLTAAQLKQGVTFGLEGKDIVRDPAVWDGTATVALTVTDAGTSTSARATLQSAPLLTTNHTMPTRQVVVDASDSSPANTTFLTELLAQAKPTGIPVFQGGAPFRWFMQDAFEQMYATMPTEHGAQSMSVLMLSETPEATTAKGLLGLRGPDLGFVWAGKGVGASYGNVETLPPTKGAPNGTLMIGTRPPQTKGSKELRGFINLMKAQGHTPLELDVDFLVVGHVDEIFQVLPANTARGWRLAVADPEAGLSVDRKAVQAGAGSRDVVRHPAGKILTPTAAAAVKAGGKGSLLPENREAARVIAKNLRTIQQATGLKDSEIVRIPVLYRALDKEDGGKSGSLVPSAINSLLITPDTVIAPKQFSLRVKGNDVFEQAVTNAYRSAGITVRWVDDFESHHVGSGEVHCATNTLRALPV</sequence>
<evidence type="ECO:0000259" key="1">
    <source>
        <dbReference type="Pfam" id="PF03068"/>
    </source>
</evidence>
<dbReference type="InterPro" id="IPR004303">
    <property type="entry name" value="PAD"/>
</dbReference>